<dbReference type="EC" id="3.4.22.49" evidence="2"/>
<evidence type="ECO:0000256" key="4">
    <source>
        <dbReference type="ARBA" id="ARBA00022829"/>
    </source>
</evidence>
<dbReference type="GO" id="GO:0005634">
    <property type="term" value="C:nucleus"/>
    <property type="evidence" value="ECO:0007669"/>
    <property type="project" value="InterPro"/>
</dbReference>
<dbReference type="PANTHER" id="PTHR12792">
    <property type="entry name" value="EXTRA SPINDLE POLES 1-RELATED"/>
    <property type="match status" value="1"/>
</dbReference>
<dbReference type="EMBL" id="UYYB01019535">
    <property type="protein sequence ID" value="VDM71252.1"/>
    <property type="molecule type" value="Genomic_DNA"/>
</dbReference>
<comment type="catalytic activity">
    <reaction evidence="1">
        <text>All bonds known to be hydrolyzed by this endopeptidase have arginine in P1 and an acidic residue in P4. P6 is often occupied by an acidic residue or by a hydroxy-amino-acid residue, the phosphorylation of which enhances cleavage.</text>
        <dbReference type="EC" id="3.4.22.49"/>
    </reaction>
</comment>
<evidence type="ECO:0000256" key="3">
    <source>
        <dbReference type="ARBA" id="ARBA00022801"/>
    </source>
</evidence>
<evidence type="ECO:0000313" key="6">
    <source>
        <dbReference type="EMBL" id="VDM71252.1"/>
    </source>
</evidence>
<dbReference type="GO" id="GO:0051307">
    <property type="term" value="P:meiotic chromosome separation"/>
    <property type="evidence" value="ECO:0007669"/>
    <property type="project" value="TreeGrafter"/>
</dbReference>
<dbReference type="InterPro" id="IPR005314">
    <property type="entry name" value="Peptidase_C50"/>
</dbReference>
<evidence type="ECO:0000259" key="5">
    <source>
        <dbReference type="PROSITE" id="PS51700"/>
    </source>
</evidence>
<dbReference type="Proteomes" id="UP000270094">
    <property type="component" value="Unassembled WGS sequence"/>
</dbReference>
<reference evidence="6 7" key="1">
    <citation type="submission" date="2018-11" db="EMBL/GenBank/DDBJ databases">
        <authorList>
            <consortium name="Pathogen Informatics"/>
        </authorList>
    </citation>
    <scope>NUCLEOTIDE SEQUENCE [LARGE SCALE GENOMIC DNA]</scope>
</reference>
<keyword evidence="3" id="KW-0378">Hydrolase</keyword>
<dbReference type="PANTHER" id="PTHR12792:SF0">
    <property type="entry name" value="SEPARIN"/>
    <property type="match status" value="1"/>
</dbReference>
<feature type="domain" description="Peptidase C50" evidence="5">
    <location>
        <begin position="11"/>
        <end position="98"/>
    </location>
</feature>
<organism evidence="6 7">
    <name type="scientific">Strongylus vulgaris</name>
    <name type="common">Blood worm</name>
    <dbReference type="NCBI Taxonomy" id="40348"/>
    <lineage>
        <taxon>Eukaryota</taxon>
        <taxon>Metazoa</taxon>
        <taxon>Ecdysozoa</taxon>
        <taxon>Nematoda</taxon>
        <taxon>Chromadorea</taxon>
        <taxon>Rhabditida</taxon>
        <taxon>Rhabditina</taxon>
        <taxon>Rhabditomorpha</taxon>
        <taxon>Strongyloidea</taxon>
        <taxon>Strongylidae</taxon>
        <taxon>Strongylus</taxon>
    </lineage>
</organism>
<dbReference type="GO" id="GO:0072686">
    <property type="term" value="C:mitotic spindle"/>
    <property type="evidence" value="ECO:0007669"/>
    <property type="project" value="TreeGrafter"/>
</dbReference>
<evidence type="ECO:0000256" key="1">
    <source>
        <dbReference type="ARBA" id="ARBA00000451"/>
    </source>
</evidence>
<evidence type="ECO:0000313" key="7">
    <source>
        <dbReference type="Proteomes" id="UP000270094"/>
    </source>
</evidence>
<keyword evidence="7" id="KW-1185">Reference proteome</keyword>
<dbReference type="PROSITE" id="PS51700">
    <property type="entry name" value="SEPARIN"/>
    <property type="match status" value="1"/>
</dbReference>
<keyword evidence="4" id="KW-0159">Chromosome partition</keyword>
<dbReference type="InterPro" id="IPR030397">
    <property type="entry name" value="SEPARIN_core_dom"/>
</dbReference>
<proteinExistence type="predicted"/>
<dbReference type="GO" id="GO:0004197">
    <property type="term" value="F:cysteine-type endopeptidase activity"/>
    <property type="evidence" value="ECO:0007669"/>
    <property type="project" value="InterPro"/>
</dbReference>
<protein>
    <recommendedName>
        <fullName evidence="2">separase</fullName>
        <ecNumber evidence="2">3.4.22.49</ecNumber>
    </recommendedName>
</protein>
<dbReference type="GO" id="GO:0006508">
    <property type="term" value="P:proteolysis"/>
    <property type="evidence" value="ECO:0007669"/>
    <property type="project" value="InterPro"/>
</dbReference>
<dbReference type="GO" id="GO:0005813">
    <property type="term" value="C:centrosome"/>
    <property type="evidence" value="ECO:0007669"/>
    <property type="project" value="TreeGrafter"/>
</dbReference>
<evidence type="ECO:0000256" key="2">
    <source>
        <dbReference type="ARBA" id="ARBA00012489"/>
    </source>
</evidence>
<sequence>MRKEIPVAVNISNAFYILDPENNLGDTQRRITNYVSKFGWNGVVGKIPEPDLVKEALRARDVFFYMGHGSGSRYFSRRMVSESTINAVAILMGCGRFV</sequence>
<dbReference type="AlphaFoldDB" id="A0A3P7KVP4"/>
<gene>
    <name evidence="6" type="ORF">SVUK_LOCUS6250</name>
</gene>
<accession>A0A3P7KVP4</accession>
<dbReference type="OrthoDB" id="10255632at2759"/>
<dbReference type="GO" id="GO:0005737">
    <property type="term" value="C:cytoplasm"/>
    <property type="evidence" value="ECO:0007669"/>
    <property type="project" value="TreeGrafter"/>
</dbReference>
<dbReference type="Pfam" id="PF03568">
    <property type="entry name" value="Separin_C"/>
    <property type="match status" value="1"/>
</dbReference>
<name>A0A3P7KVP4_STRVU</name>